<feature type="domain" description="Coat protein VP1/VP2 Parvovirus" evidence="7">
    <location>
        <begin position="181"/>
        <end position="660"/>
    </location>
</feature>
<comment type="subcellular location">
    <subcellularLocation>
        <location evidence="1">Virion</location>
    </subcellularLocation>
</comment>
<evidence type="ECO:0000256" key="1">
    <source>
        <dbReference type="ARBA" id="ARBA00004328"/>
    </source>
</evidence>
<dbReference type="InterPro" id="IPR001403">
    <property type="entry name" value="Parvovirus_coat"/>
</dbReference>
<keyword evidence="4" id="KW-0167">Capsid protein</keyword>
<reference evidence="8 9" key="1">
    <citation type="journal article" date="2013" name="PLoS ONE">
        <title>The viruses of wild pigeon droppings.</title>
        <authorList>
            <person name="Phan T.G."/>
            <person name="Vo N.P."/>
            <person name="Boros A."/>
            <person name="Pankovics P."/>
            <person name="Reuter G."/>
            <person name="Li O.T."/>
            <person name="Wang C."/>
            <person name="Deng X."/>
            <person name="Poon L.L."/>
            <person name="Delwart E."/>
        </authorList>
    </citation>
    <scope>NUCLEOTIDE SEQUENCE [LARGE SCALE GENOMIC DNA]</scope>
    <source>
        <strain evidence="8 9">HK8</strain>
    </source>
</reference>
<evidence type="ECO:0000313" key="9">
    <source>
        <dbReference type="Proteomes" id="UP000682615"/>
    </source>
</evidence>
<accession>U3QY02</accession>
<feature type="region of interest" description="Disordered" evidence="6">
    <location>
        <begin position="165"/>
        <end position="189"/>
    </location>
</feature>
<dbReference type="GO" id="GO:0039615">
    <property type="term" value="C:T=1 icosahedral viral capsid"/>
    <property type="evidence" value="ECO:0007669"/>
    <property type="project" value="UniProtKB-KW"/>
</dbReference>
<dbReference type="EMBL" id="KC876004">
    <property type="protein sequence ID" value="AGW95845.1"/>
    <property type="molecule type" value="Genomic_DNA"/>
</dbReference>
<comment type="similarity">
    <text evidence="2">Belongs to the parvoviridae capsid protein family.</text>
</comment>
<dbReference type="InterPro" id="IPR016184">
    <property type="entry name" value="Capsid/spike_ssDNA_virus"/>
</dbReference>
<sequence length="696" mass="76428">MTKDKKLPTWIGPDGLPYDEFGVVPTHDYLDPEMARRARALREGAKLSPNKKGGDGKRVIKKRTPEQAKQRKIFFMAQAKKAKKAGVPLADYLSGNKPTPANGGNSGRYGTHQISSSSESDPEEGPAPTKRPRTDFSQPSASDDEMAALVDQANSQVAEAAMDGGMDDRAGEAPGGGGSVGSGGGGGVGQSTGNWSCETAFGSSSIKTIASRHCLCVVRNGHAYKAITNATSTNNPAQGDTSRWLGMSTPWNYIDFNQLDIFFSPQQFQYLVNNSRRFRPRGFTVELFNLQIIQRTYNAGTGDWQFTNDLTSTIQVFYDAGKRYPILSYPNQSTVMSPFPYDIYRCPQYAYLTDQTWTNSNTNNLSALITNYSKFYVLDEHESAMLRTGNNWSCQFEFGPSMGWFDNRRLVTPIHRMMNPLYDTYQTNFQGGDAKIGSFDTWNQPFKPGPYYNLGKQLEGAATTGAANLTAQTRVDMQYGSVITLAPGPPIGNQNPTAHSLTINYQGQTRGYVTDQVDKELAADNVNKATISNISLKNSNPAGPYKAPAADLGTANTADVPWAGVMPGMVWDRRPFHHRSCIWQRVPNTDSGFEPGSELGGIPTSDAPGHIFIKMTPKPVDQGGGNTTPAFVDEFATFTIKITMHWDVEWDKNYAWNPQNLFSWSAADASTSNYWVDGQSNYVCGHVITGKQLSKH</sequence>
<dbReference type="Gene3D" id="2.170.30.10">
    <property type="entry name" value="Parvovirus coat protein VP1/VP2"/>
    <property type="match status" value="1"/>
</dbReference>
<feature type="compositionally biased region" description="Basic and acidic residues" evidence="6">
    <location>
        <begin position="52"/>
        <end position="69"/>
    </location>
</feature>
<evidence type="ECO:0000259" key="7">
    <source>
        <dbReference type="Pfam" id="PF00740"/>
    </source>
</evidence>
<evidence type="ECO:0000256" key="5">
    <source>
        <dbReference type="ARBA" id="ARBA00022844"/>
    </source>
</evidence>
<dbReference type="Proteomes" id="UP000682615">
    <property type="component" value="Segment"/>
</dbReference>
<feature type="region of interest" description="Disordered" evidence="6">
    <location>
        <begin position="42"/>
        <end position="70"/>
    </location>
</feature>
<feature type="compositionally biased region" description="Gly residues" evidence="6">
    <location>
        <begin position="173"/>
        <end position="189"/>
    </location>
</feature>
<dbReference type="Pfam" id="PF00740">
    <property type="entry name" value="VP1_2"/>
    <property type="match status" value="1"/>
</dbReference>
<evidence type="ECO:0000256" key="2">
    <source>
        <dbReference type="ARBA" id="ARBA00005398"/>
    </source>
</evidence>
<evidence type="ECO:0000256" key="6">
    <source>
        <dbReference type="SAM" id="MobiDB-lite"/>
    </source>
</evidence>
<proteinExistence type="inferred from homology"/>
<organism evidence="8 9">
    <name type="scientific">pigeon parvovirus 1</name>
    <dbReference type="NCBI Taxonomy" id="2848031"/>
    <lineage>
        <taxon>Viruses</taxon>
        <taxon>Monodnaviria</taxon>
        <taxon>Shotokuvirae</taxon>
        <taxon>Cossaviricota</taxon>
        <taxon>Quintoviricetes</taxon>
        <taxon>Piccovirales</taxon>
        <taxon>Parvoviridae</taxon>
        <taxon>Parvovirinae</taxon>
        <taxon>Aveparvovirus</taxon>
        <taxon>Aveparvovirus columbid1</taxon>
    </lineage>
</organism>
<evidence type="ECO:0000313" key="8">
    <source>
        <dbReference type="EMBL" id="AGW95845.1"/>
    </source>
</evidence>
<protein>
    <submittedName>
        <fullName evidence="8">Structural protein</fullName>
    </submittedName>
</protein>
<evidence type="ECO:0000256" key="4">
    <source>
        <dbReference type="ARBA" id="ARBA00022561"/>
    </source>
</evidence>
<keyword evidence="9" id="KW-1185">Reference proteome</keyword>
<keyword evidence="3" id="KW-1140">T=1 icosahedral capsid protein</keyword>
<dbReference type="GO" id="GO:0005198">
    <property type="term" value="F:structural molecule activity"/>
    <property type="evidence" value="ECO:0007669"/>
    <property type="project" value="InterPro"/>
</dbReference>
<name>U3QY02_9VIRU</name>
<dbReference type="KEGG" id="vg:80534920"/>
<evidence type="ECO:0000256" key="3">
    <source>
        <dbReference type="ARBA" id="ARBA00022431"/>
    </source>
</evidence>
<dbReference type="InterPro" id="IPR036952">
    <property type="entry name" value="VP1/VP2"/>
</dbReference>
<feature type="region of interest" description="Disordered" evidence="6">
    <location>
        <begin position="90"/>
        <end position="144"/>
    </location>
</feature>
<dbReference type="SUPFAM" id="SSF88645">
    <property type="entry name" value="ssDNA viruses"/>
    <property type="match status" value="1"/>
</dbReference>
<keyword evidence="5" id="KW-0946">Virion</keyword>